<comment type="caution">
    <text evidence="2">The sequence shown here is derived from an EMBL/GenBank/DDBJ whole genome shotgun (WGS) entry which is preliminary data.</text>
</comment>
<keyword evidence="3" id="KW-1185">Reference proteome</keyword>
<dbReference type="EMBL" id="JAHRIP010069550">
    <property type="protein sequence ID" value="MEQ2308680.1"/>
    <property type="molecule type" value="Genomic_DNA"/>
</dbReference>
<gene>
    <name evidence="2" type="ORF">AMECASPLE_030750</name>
</gene>
<feature type="compositionally biased region" description="Polar residues" evidence="1">
    <location>
        <begin position="1"/>
        <end position="11"/>
    </location>
</feature>
<protein>
    <submittedName>
        <fullName evidence="2">Uncharacterized protein</fullName>
    </submittedName>
</protein>
<organism evidence="2 3">
    <name type="scientific">Ameca splendens</name>
    <dbReference type="NCBI Taxonomy" id="208324"/>
    <lineage>
        <taxon>Eukaryota</taxon>
        <taxon>Metazoa</taxon>
        <taxon>Chordata</taxon>
        <taxon>Craniata</taxon>
        <taxon>Vertebrata</taxon>
        <taxon>Euteleostomi</taxon>
        <taxon>Actinopterygii</taxon>
        <taxon>Neopterygii</taxon>
        <taxon>Teleostei</taxon>
        <taxon>Neoteleostei</taxon>
        <taxon>Acanthomorphata</taxon>
        <taxon>Ovalentaria</taxon>
        <taxon>Atherinomorphae</taxon>
        <taxon>Cyprinodontiformes</taxon>
        <taxon>Goodeidae</taxon>
        <taxon>Ameca</taxon>
    </lineage>
</organism>
<sequence>MKTVGQSNSPTSGGGGRRAGFLTKHCEEPPSRQKLVGHVAADRRSSAEEQCLPCRRSLKVMPWEMIGRGGVGWMVAQLVALLPCSKKVLG</sequence>
<name>A0ABV0ZRC6_9TELE</name>
<evidence type="ECO:0000313" key="2">
    <source>
        <dbReference type="EMBL" id="MEQ2308680.1"/>
    </source>
</evidence>
<proteinExistence type="predicted"/>
<reference evidence="2 3" key="1">
    <citation type="submission" date="2021-06" db="EMBL/GenBank/DDBJ databases">
        <authorList>
            <person name="Palmer J.M."/>
        </authorList>
    </citation>
    <scope>NUCLEOTIDE SEQUENCE [LARGE SCALE GENOMIC DNA]</scope>
    <source>
        <strain evidence="2 3">AS_MEX2019</strain>
        <tissue evidence="2">Muscle</tissue>
    </source>
</reference>
<accession>A0ABV0ZRC6</accession>
<feature type="region of interest" description="Disordered" evidence="1">
    <location>
        <begin position="1"/>
        <end position="35"/>
    </location>
</feature>
<evidence type="ECO:0000256" key="1">
    <source>
        <dbReference type="SAM" id="MobiDB-lite"/>
    </source>
</evidence>
<dbReference type="Proteomes" id="UP001469553">
    <property type="component" value="Unassembled WGS sequence"/>
</dbReference>
<evidence type="ECO:0000313" key="3">
    <source>
        <dbReference type="Proteomes" id="UP001469553"/>
    </source>
</evidence>